<organism evidence="2 3">
    <name type="scientific">Globisporangium ultimum (strain ATCC 200006 / CBS 805.95 / DAOM BR144)</name>
    <name type="common">Pythium ultimum</name>
    <dbReference type="NCBI Taxonomy" id="431595"/>
    <lineage>
        <taxon>Eukaryota</taxon>
        <taxon>Sar</taxon>
        <taxon>Stramenopiles</taxon>
        <taxon>Oomycota</taxon>
        <taxon>Peronosporomycetes</taxon>
        <taxon>Pythiales</taxon>
        <taxon>Pythiaceae</taxon>
        <taxon>Globisporangium</taxon>
    </lineage>
</organism>
<dbReference type="PANTHER" id="PTHR35213">
    <property type="entry name" value="RING-TYPE DOMAIN-CONTAINING PROTEIN-RELATED"/>
    <property type="match status" value="1"/>
</dbReference>
<feature type="region of interest" description="Disordered" evidence="1">
    <location>
        <begin position="307"/>
        <end position="360"/>
    </location>
</feature>
<feature type="compositionally biased region" description="Basic and acidic residues" evidence="1">
    <location>
        <begin position="99"/>
        <end position="108"/>
    </location>
</feature>
<dbReference type="HOGENOM" id="CLU_575546_0_0_1"/>
<feature type="compositionally biased region" description="Basic and acidic residues" evidence="1">
    <location>
        <begin position="334"/>
        <end position="350"/>
    </location>
</feature>
<protein>
    <submittedName>
        <fullName evidence="2">Uncharacterized protein</fullName>
    </submittedName>
</protein>
<evidence type="ECO:0000313" key="2">
    <source>
        <dbReference type="EnsemblProtists" id="PYU1_T009618"/>
    </source>
</evidence>
<dbReference type="PANTHER" id="PTHR35213:SF3">
    <property type="entry name" value="MYB-LIKE DOMAIN-CONTAINING PROTEIN"/>
    <property type="match status" value="1"/>
</dbReference>
<reference evidence="3" key="2">
    <citation type="submission" date="2010-04" db="EMBL/GenBank/DDBJ databases">
        <authorList>
            <person name="Buell R."/>
            <person name="Hamilton J."/>
            <person name="Hostetler J."/>
        </authorList>
    </citation>
    <scope>NUCLEOTIDE SEQUENCE [LARGE SCALE GENOMIC DNA]</scope>
    <source>
        <strain evidence="3">DAOM:BR144</strain>
    </source>
</reference>
<dbReference type="eggNOG" id="ENOG502RXM3">
    <property type="taxonomic scope" value="Eukaryota"/>
</dbReference>
<accession>K3WXC0</accession>
<keyword evidence="3" id="KW-1185">Reference proteome</keyword>
<dbReference type="EMBL" id="GL376615">
    <property type="status" value="NOT_ANNOTATED_CDS"/>
    <property type="molecule type" value="Genomic_DNA"/>
</dbReference>
<dbReference type="Proteomes" id="UP000019132">
    <property type="component" value="Unassembled WGS sequence"/>
</dbReference>
<evidence type="ECO:0000313" key="3">
    <source>
        <dbReference type="Proteomes" id="UP000019132"/>
    </source>
</evidence>
<dbReference type="VEuPathDB" id="FungiDB:PYU1_G009600"/>
<feature type="region of interest" description="Disordered" evidence="1">
    <location>
        <begin position="38"/>
        <end position="119"/>
    </location>
</feature>
<dbReference type="InParanoid" id="K3WXC0"/>
<reference evidence="3" key="1">
    <citation type="journal article" date="2010" name="Genome Biol.">
        <title>Genome sequence of the necrotrophic plant pathogen Pythium ultimum reveals original pathogenicity mechanisms and effector repertoire.</title>
        <authorList>
            <person name="Levesque C.A."/>
            <person name="Brouwer H."/>
            <person name="Cano L."/>
            <person name="Hamilton J.P."/>
            <person name="Holt C."/>
            <person name="Huitema E."/>
            <person name="Raffaele S."/>
            <person name="Robideau G.P."/>
            <person name="Thines M."/>
            <person name="Win J."/>
            <person name="Zerillo M.M."/>
            <person name="Beakes G.W."/>
            <person name="Boore J.L."/>
            <person name="Busam D."/>
            <person name="Dumas B."/>
            <person name="Ferriera S."/>
            <person name="Fuerstenberg S.I."/>
            <person name="Gachon C.M."/>
            <person name="Gaulin E."/>
            <person name="Govers F."/>
            <person name="Grenville-Briggs L."/>
            <person name="Horner N."/>
            <person name="Hostetler J."/>
            <person name="Jiang R.H."/>
            <person name="Johnson J."/>
            <person name="Krajaejun T."/>
            <person name="Lin H."/>
            <person name="Meijer H.J."/>
            <person name="Moore B."/>
            <person name="Morris P."/>
            <person name="Phuntmart V."/>
            <person name="Puiu D."/>
            <person name="Shetty J."/>
            <person name="Stajich J.E."/>
            <person name="Tripathy S."/>
            <person name="Wawra S."/>
            <person name="van West P."/>
            <person name="Whitty B.R."/>
            <person name="Coutinho P.M."/>
            <person name="Henrissat B."/>
            <person name="Martin F."/>
            <person name="Thomas P.D."/>
            <person name="Tyler B.M."/>
            <person name="De Vries R.P."/>
            <person name="Kamoun S."/>
            <person name="Yandell M."/>
            <person name="Tisserat N."/>
            <person name="Buell C.R."/>
        </authorList>
    </citation>
    <scope>NUCLEOTIDE SEQUENCE</scope>
    <source>
        <strain evidence="3">DAOM:BR144</strain>
    </source>
</reference>
<sequence>MTFSYGEPDPYDPDFYASVGRADQEAYPYNRARRVREAFQLKRQQQEQERLAHASPPSRGALGWILSAPEVHEAQGRSQDSKVPAQPHPHTHEPMAASRCHDDEEQRRMRPPPAASGYTAPSIHTILDIATHSVRSAYEARLDPASSSPLRTGAGDIVGVPGKRDPRAFCKNSSPLTSTRGSGTATRLPAFLIDMELRRGKWTKAEEVYAAATIQYFCSGLLNLQFGTLLRGFLAQQLHCHPMRISKKLLPGTHFHGVEITRKLGRRAYSPRWCDSPQATHEKLEAEEHLAVLRTRFVESLEEEAQMLAEEEQDSGKSAARSAREATEILEEETEKKNEQPVVEVKESHRNKGASLSPKMEKEVQVAQRRVDGTAPPQLGQVQMDQKRARDEERAIVDLQPRHHRRHHHQFEQFSSTYQDQAPSGWRQERVFPQVAVASGISYSSPGGGHAERAPQVRLVLPSLRESLERASTML</sequence>
<dbReference type="AlphaFoldDB" id="K3WXC0"/>
<feature type="compositionally biased region" description="Basic and acidic residues" evidence="1">
    <location>
        <begin position="38"/>
        <end position="52"/>
    </location>
</feature>
<name>K3WXC0_GLOUD</name>
<reference evidence="2" key="3">
    <citation type="submission" date="2015-02" db="UniProtKB">
        <authorList>
            <consortium name="EnsemblProtists"/>
        </authorList>
    </citation>
    <scope>IDENTIFICATION</scope>
    <source>
        <strain evidence="2">DAOM BR144</strain>
    </source>
</reference>
<proteinExistence type="predicted"/>
<evidence type="ECO:0000256" key="1">
    <source>
        <dbReference type="SAM" id="MobiDB-lite"/>
    </source>
</evidence>
<dbReference type="EnsemblProtists" id="PYU1_T009618">
    <property type="protein sequence ID" value="PYU1_T009618"/>
    <property type="gene ID" value="PYU1_G009600"/>
</dbReference>